<dbReference type="EMBL" id="JAIWYP010000002">
    <property type="protein sequence ID" value="KAH3867642.1"/>
    <property type="molecule type" value="Genomic_DNA"/>
</dbReference>
<name>A0A9D4M1S5_DREPO</name>
<comment type="caution">
    <text evidence="1">The sequence shown here is derived from an EMBL/GenBank/DDBJ whole genome shotgun (WGS) entry which is preliminary data.</text>
</comment>
<keyword evidence="2" id="KW-1185">Reference proteome</keyword>
<protein>
    <submittedName>
        <fullName evidence="1">Uncharacterized protein</fullName>
    </submittedName>
</protein>
<dbReference type="AlphaFoldDB" id="A0A9D4M1S5"/>
<evidence type="ECO:0000313" key="2">
    <source>
        <dbReference type="Proteomes" id="UP000828390"/>
    </source>
</evidence>
<sequence length="178" mass="20260">MSDFFHTDEEISDINTVSASNSDSDLSSDTESQYSSFSDTANVLSKHQNDMLSNELEALTIVSCFRRHNLTTSACKDIMNTVKSVCNDSKNAHMLNYDYLMTFFDSNPLNEVHYSEVCCAVFPKDLDIFQCCTINCEGLRYKGPRSKQNNKDRQARKCFIIADMKNQLRDLLQSPGKF</sequence>
<gene>
    <name evidence="1" type="ORF">DPMN_030774</name>
</gene>
<organism evidence="1 2">
    <name type="scientific">Dreissena polymorpha</name>
    <name type="common">Zebra mussel</name>
    <name type="synonym">Mytilus polymorpha</name>
    <dbReference type="NCBI Taxonomy" id="45954"/>
    <lineage>
        <taxon>Eukaryota</taxon>
        <taxon>Metazoa</taxon>
        <taxon>Spiralia</taxon>
        <taxon>Lophotrochozoa</taxon>
        <taxon>Mollusca</taxon>
        <taxon>Bivalvia</taxon>
        <taxon>Autobranchia</taxon>
        <taxon>Heteroconchia</taxon>
        <taxon>Euheterodonta</taxon>
        <taxon>Imparidentia</taxon>
        <taxon>Neoheterodontei</taxon>
        <taxon>Myida</taxon>
        <taxon>Dreissenoidea</taxon>
        <taxon>Dreissenidae</taxon>
        <taxon>Dreissena</taxon>
    </lineage>
</organism>
<proteinExistence type="predicted"/>
<evidence type="ECO:0000313" key="1">
    <source>
        <dbReference type="EMBL" id="KAH3867642.1"/>
    </source>
</evidence>
<reference evidence="1" key="1">
    <citation type="journal article" date="2019" name="bioRxiv">
        <title>The Genome of the Zebra Mussel, Dreissena polymorpha: A Resource for Invasive Species Research.</title>
        <authorList>
            <person name="McCartney M.A."/>
            <person name="Auch B."/>
            <person name="Kono T."/>
            <person name="Mallez S."/>
            <person name="Zhang Y."/>
            <person name="Obille A."/>
            <person name="Becker A."/>
            <person name="Abrahante J.E."/>
            <person name="Garbe J."/>
            <person name="Badalamenti J.P."/>
            <person name="Herman A."/>
            <person name="Mangelson H."/>
            <person name="Liachko I."/>
            <person name="Sullivan S."/>
            <person name="Sone E.D."/>
            <person name="Koren S."/>
            <person name="Silverstein K.A.T."/>
            <person name="Beckman K.B."/>
            <person name="Gohl D.M."/>
        </authorList>
    </citation>
    <scope>NUCLEOTIDE SEQUENCE</scope>
    <source>
        <strain evidence="1">Duluth1</strain>
        <tissue evidence="1">Whole animal</tissue>
    </source>
</reference>
<reference evidence="1" key="2">
    <citation type="submission" date="2020-11" db="EMBL/GenBank/DDBJ databases">
        <authorList>
            <person name="McCartney M.A."/>
            <person name="Auch B."/>
            <person name="Kono T."/>
            <person name="Mallez S."/>
            <person name="Becker A."/>
            <person name="Gohl D.M."/>
            <person name="Silverstein K.A.T."/>
            <person name="Koren S."/>
            <person name="Bechman K.B."/>
            <person name="Herman A."/>
            <person name="Abrahante J.E."/>
            <person name="Garbe J."/>
        </authorList>
    </citation>
    <scope>NUCLEOTIDE SEQUENCE</scope>
    <source>
        <strain evidence="1">Duluth1</strain>
        <tissue evidence="1">Whole animal</tissue>
    </source>
</reference>
<accession>A0A9D4M1S5</accession>
<dbReference type="Proteomes" id="UP000828390">
    <property type="component" value="Unassembled WGS sequence"/>
</dbReference>